<dbReference type="Pfam" id="PF00004">
    <property type="entry name" value="AAA"/>
    <property type="match status" value="1"/>
</dbReference>
<feature type="region of interest" description="Disordered" evidence="9">
    <location>
        <begin position="22"/>
        <end position="190"/>
    </location>
</feature>
<evidence type="ECO:0000256" key="8">
    <source>
        <dbReference type="PIRNR" id="PIRNR036578"/>
    </source>
</evidence>
<feature type="compositionally biased region" description="Basic and acidic residues" evidence="9">
    <location>
        <begin position="214"/>
        <end position="238"/>
    </location>
</feature>
<dbReference type="CDD" id="cd00009">
    <property type="entry name" value="AAA"/>
    <property type="match status" value="1"/>
</dbReference>
<evidence type="ECO:0000256" key="6">
    <source>
        <dbReference type="ARBA" id="ARBA00022840"/>
    </source>
</evidence>
<dbReference type="InterPro" id="IPR003959">
    <property type="entry name" value="ATPase_AAA_core"/>
</dbReference>
<dbReference type="SUPFAM" id="SSF52113">
    <property type="entry name" value="BRCT domain"/>
    <property type="match status" value="1"/>
</dbReference>
<dbReference type="PANTHER" id="PTHR23389:SF6">
    <property type="entry name" value="REPLICATION FACTOR C SUBUNIT 1"/>
    <property type="match status" value="1"/>
</dbReference>
<keyword evidence="6 8" id="KW-0067">ATP-binding</keyword>
<dbReference type="InterPro" id="IPR036420">
    <property type="entry name" value="BRCT_dom_sf"/>
</dbReference>
<dbReference type="Gene3D" id="1.10.8.60">
    <property type="match status" value="1"/>
</dbReference>
<dbReference type="Gene3D" id="3.40.50.300">
    <property type="entry name" value="P-loop containing nucleotide triphosphate hydrolases"/>
    <property type="match status" value="1"/>
</dbReference>
<keyword evidence="7 8" id="KW-0539">Nucleus</keyword>
<dbReference type="Pfam" id="PF25361">
    <property type="entry name" value="AAA_lid_RFC1"/>
    <property type="match status" value="1"/>
</dbReference>
<dbReference type="Gene3D" id="3.40.50.10190">
    <property type="entry name" value="BRCT domain"/>
    <property type="match status" value="1"/>
</dbReference>
<dbReference type="InterPro" id="IPR013725">
    <property type="entry name" value="DNA_replication_fac_RFC1_C"/>
</dbReference>
<feature type="region of interest" description="Disordered" evidence="9">
    <location>
        <begin position="588"/>
        <end position="640"/>
    </location>
</feature>
<dbReference type="InterPro" id="IPR008921">
    <property type="entry name" value="DNA_pol3_clamp-load_cplx_C"/>
</dbReference>
<feature type="compositionally biased region" description="Polar residues" evidence="9">
    <location>
        <begin position="115"/>
        <end position="125"/>
    </location>
</feature>
<evidence type="ECO:0000256" key="3">
    <source>
        <dbReference type="ARBA" id="ARBA00020401"/>
    </source>
</evidence>
<dbReference type="Proteomes" id="UP000695022">
    <property type="component" value="Unplaced"/>
</dbReference>
<dbReference type="CDD" id="cd17752">
    <property type="entry name" value="BRCT_RFC1"/>
    <property type="match status" value="1"/>
</dbReference>
<feature type="compositionally biased region" description="Basic and acidic residues" evidence="9">
    <location>
        <begin position="591"/>
        <end position="605"/>
    </location>
</feature>
<dbReference type="InterPro" id="IPR012178">
    <property type="entry name" value="RFC1"/>
</dbReference>
<comment type="similarity">
    <text evidence="2 8">Belongs to the activator 1 large subunit family.</text>
</comment>
<dbReference type="SMART" id="SM00382">
    <property type="entry name" value="AAA"/>
    <property type="match status" value="1"/>
</dbReference>
<dbReference type="Pfam" id="PF00533">
    <property type="entry name" value="BRCT"/>
    <property type="match status" value="1"/>
</dbReference>
<feature type="region of interest" description="Disordered" evidence="9">
    <location>
        <begin position="205"/>
        <end position="238"/>
    </location>
</feature>
<dbReference type="Pfam" id="PF08519">
    <property type="entry name" value="RFC1"/>
    <property type="match status" value="1"/>
</dbReference>
<feature type="compositionally biased region" description="Basic residues" evidence="9">
    <location>
        <begin position="83"/>
        <end position="94"/>
    </location>
</feature>
<dbReference type="PANTHER" id="PTHR23389">
    <property type="entry name" value="CHROMOSOME TRANSMISSION FIDELITY FACTOR 18"/>
    <property type="match status" value="1"/>
</dbReference>
<feature type="compositionally biased region" description="Basic residues" evidence="9">
    <location>
        <begin position="177"/>
        <end position="187"/>
    </location>
</feature>
<feature type="compositionally biased region" description="Polar residues" evidence="9">
    <location>
        <begin position="22"/>
        <end position="34"/>
    </location>
</feature>
<keyword evidence="5 8" id="KW-0547">Nucleotide-binding</keyword>
<protein>
    <recommendedName>
        <fullName evidence="3 8">Replication factor C subunit 1</fullName>
    </recommendedName>
</protein>
<evidence type="ECO:0000313" key="11">
    <source>
        <dbReference type="Proteomes" id="UP000695022"/>
    </source>
</evidence>
<feature type="compositionally biased region" description="Polar residues" evidence="9">
    <location>
        <begin position="359"/>
        <end position="369"/>
    </location>
</feature>
<feature type="region of interest" description="Disordered" evidence="9">
    <location>
        <begin position="254"/>
        <end position="485"/>
    </location>
</feature>
<dbReference type="InterPro" id="IPR027417">
    <property type="entry name" value="P-loop_NTPase"/>
</dbReference>
<dbReference type="GeneID" id="106821413"/>
<gene>
    <name evidence="12" type="primary">LOC106821413</name>
</gene>
<evidence type="ECO:0000256" key="1">
    <source>
        <dbReference type="ARBA" id="ARBA00004123"/>
    </source>
</evidence>
<dbReference type="CDD" id="cd18140">
    <property type="entry name" value="HLD_clamp_RFC"/>
    <property type="match status" value="1"/>
</dbReference>
<dbReference type="InterPro" id="IPR001357">
    <property type="entry name" value="BRCT_dom"/>
</dbReference>
<evidence type="ECO:0000256" key="7">
    <source>
        <dbReference type="ARBA" id="ARBA00023242"/>
    </source>
</evidence>
<dbReference type="PIRSF" id="PIRSF036578">
    <property type="entry name" value="RFC1"/>
    <property type="match status" value="1"/>
</dbReference>
<evidence type="ECO:0000256" key="5">
    <source>
        <dbReference type="ARBA" id="ARBA00022741"/>
    </source>
</evidence>
<dbReference type="Gene3D" id="1.20.272.10">
    <property type="match status" value="1"/>
</dbReference>
<evidence type="ECO:0000256" key="2">
    <source>
        <dbReference type="ARBA" id="ARBA00006116"/>
    </source>
</evidence>
<name>A0ABM1FB67_PRICU</name>
<keyword evidence="4 8" id="KW-0235">DNA replication</keyword>
<evidence type="ECO:0000256" key="9">
    <source>
        <dbReference type="SAM" id="MobiDB-lite"/>
    </source>
</evidence>
<proteinExistence type="inferred from homology"/>
<feature type="compositionally biased region" description="Low complexity" evidence="9">
    <location>
        <begin position="618"/>
        <end position="640"/>
    </location>
</feature>
<comment type="subcellular location">
    <subcellularLocation>
        <location evidence="1 8">Nucleus</location>
    </subcellularLocation>
</comment>
<keyword evidence="11" id="KW-1185">Reference proteome</keyword>
<dbReference type="RefSeq" id="XP_014681688.1">
    <property type="nucleotide sequence ID" value="XM_014826202.1"/>
</dbReference>
<dbReference type="SUPFAM" id="SSF52540">
    <property type="entry name" value="P-loop containing nucleoside triphosphate hydrolases"/>
    <property type="match status" value="1"/>
</dbReference>
<dbReference type="SMART" id="SM00292">
    <property type="entry name" value="BRCT"/>
    <property type="match status" value="1"/>
</dbReference>
<feature type="region of interest" description="Disordered" evidence="9">
    <location>
        <begin position="1177"/>
        <end position="1223"/>
    </location>
</feature>
<sequence length="1223" mass="134669">MGALRGHWGRYADIRNFFGGQTSTRTKLTESQKPISVRDETRKRSSKRKQVESSDEDIKKKSRSKKRVIIESESDDEDPLPKKNVKRLTRKTKKQQVVIVSDTGSDDEDPLPKKPTSNTRQSSKNTRSKPAVLASGSDDDEEFESTKKSRSRWKSPRKSPIKGQGTIDQFVSPKKKDVAKKKQKTPAKSKPISVADFFGAASVTRSSKPVVAAKKKESKVDMKKNDGSHHNVDELEIHDDSDFEETLIVIDSDAKKPKKPQVEQYVRSRVSPRKDISTTSTGTGIAVDDVQNKAESLPKPVQTLSKTPVNGDRRHDVLPLKIPLIKTVKDEGTSQQKISPRKRTTDERSKSPPPKQAMEEQSMSPTSRRISPRKQAISAQSDSPVHHRRISPRKQTADERSRSPTPVTDATKLAKKQSIAGKLAHKARVNTKEAIGRNAPEKKIDVTAKPSTPVKVLVEDTPPKSAETSGVKPSNEPGENKTPSGYKAYLKREGPKHLGAKELPMGGENCLEGLTFVISGVLDSLERDTAKELVERHGGKVTTSVSGRTSYIVLGEEPGESKLAKAQKCGTKQLDEDGLLDLIRTLPAKRSKYEHSPSPKPKVEVSKPSSRAILPNKSQQSSSQECHSQSQPSSSQSASSLLWVDKYKPKKLSEIVGQSGDKSNVKKLVNWLKNWHKNHLSGAPKKAAWGRFGASDDGSSFKAALLSGPPGVGKTTAATLICKELGFNYVERNASDTRSKKLLKEVVTQSVDNNTVTAYFTGGPSDKNVLIMDEVDGMAGNEDRGGLTELISLIKSSKIPVICICNDRHNMKMRSLVNYCYDLRFYRPRVEQIKGALMSIAFKEGVKISPPALEQIIQASNQDIRQVIHNLSMWSAAEKSLTYDQVKVDSSKAKKDIKLGPFDVCRKVFVGGEETAHMTINDKSDLFFHDYSIGPLFVQENYLHVTPYEAKGNKKRHMALLSEAADSIRDGDIVDKMIRKHNEWSLLPTEAMFASVIPGENMRGYVGQMVTFPGWLGKNSTTSKISRLIQDLHMHMHLRISGDKSSLGRDYLPHIRHNLTQPLITKGSDGIAEVMTVMDNYCLLREDIDSIMEVTQWPGSRDPMSQINPKVKGAFTRTYNKEVHLNPYSITSVTNGKRGKTRGGGAEGELDLLGGEGEVAPDSEHSEEEGVTADAMIKQSKAKVAAGSKRKAGVTASKSEKAKGGKTHGSQGTSKARGKGRTK</sequence>
<accession>A0ABM1FB67</accession>
<reference evidence="12" key="1">
    <citation type="submission" date="2025-08" db="UniProtKB">
        <authorList>
            <consortium name="RefSeq"/>
        </authorList>
    </citation>
    <scope>IDENTIFICATION</scope>
</reference>
<evidence type="ECO:0000256" key="4">
    <source>
        <dbReference type="ARBA" id="ARBA00022705"/>
    </source>
</evidence>
<evidence type="ECO:0000259" key="10">
    <source>
        <dbReference type="PROSITE" id="PS50172"/>
    </source>
</evidence>
<feature type="compositionally biased region" description="Basic and acidic residues" evidence="9">
    <location>
        <begin position="430"/>
        <end position="446"/>
    </location>
</feature>
<evidence type="ECO:0000313" key="12">
    <source>
        <dbReference type="RefSeq" id="XP_014681688.1"/>
    </source>
</evidence>
<feature type="domain" description="BRCT" evidence="10">
    <location>
        <begin position="506"/>
        <end position="584"/>
    </location>
</feature>
<organism evidence="11 12">
    <name type="scientific">Priapulus caudatus</name>
    <name type="common">Priapulid worm</name>
    <dbReference type="NCBI Taxonomy" id="37621"/>
    <lineage>
        <taxon>Eukaryota</taxon>
        <taxon>Metazoa</taxon>
        <taxon>Ecdysozoa</taxon>
        <taxon>Scalidophora</taxon>
        <taxon>Priapulida</taxon>
        <taxon>Priapulimorpha</taxon>
        <taxon>Priapulimorphida</taxon>
        <taxon>Priapulidae</taxon>
        <taxon>Priapulus</taxon>
    </lineage>
</organism>
<dbReference type="InterPro" id="IPR003593">
    <property type="entry name" value="AAA+_ATPase"/>
</dbReference>
<dbReference type="InterPro" id="IPR047854">
    <property type="entry name" value="RFC_lid"/>
</dbReference>
<dbReference type="SUPFAM" id="SSF48019">
    <property type="entry name" value="post-AAA+ oligomerization domain-like"/>
    <property type="match status" value="1"/>
</dbReference>
<dbReference type="PROSITE" id="PS50172">
    <property type="entry name" value="BRCT"/>
    <property type="match status" value="1"/>
</dbReference>
<feature type="compositionally biased region" description="Basic and acidic residues" evidence="9">
    <location>
        <begin position="36"/>
        <end position="59"/>
    </location>
</feature>
<feature type="compositionally biased region" description="Basic residues" evidence="9">
    <location>
        <begin position="148"/>
        <end position="160"/>
    </location>
</feature>